<dbReference type="PANTHER" id="PTHR13339">
    <property type="entry name" value="COP9 SIGNALOSOME COMPLEX SUBUNIT 8"/>
    <property type="match status" value="1"/>
</dbReference>
<keyword evidence="5" id="KW-0539">Nucleus</keyword>
<reference evidence="7" key="1">
    <citation type="submission" date="2023-01" db="EMBL/GenBank/DDBJ databases">
        <title>Metagenome sequencing of chrysophaentin producing Chrysophaeum taylorii.</title>
        <authorList>
            <person name="Davison J."/>
            <person name="Bewley C."/>
        </authorList>
    </citation>
    <scope>NUCLEOTIDE SEQUENCE</scope>
    <source>
        <strain evidence="7">NIES-1699</strain>
    </source>
</reference>
<name>A0AAD7U9X6_9STRA</name>
<dbReference type="EMBL" id="JAQMWT010000480">
    <property type="protein sequence ID" value="KAJ8600723.1"/>
    <property type="molecule type" value="Genomic_DNA"/>
</dbReference>
<evidence type="ECO:0000256" key="2">
    <source>
        <dbReference type="ARBA" id="ARBA00004496"/>
    </source>
</evidence>
<evidence type="ECO:0000313" key="8">
    <source>
        <dbReference type="Proteomes" id="UP001230188"/>
    </source>
</evidence>
<evidence type="ECO:0000256" key="5">
    <source>
        <dbReference type="ARBA" id="ARBA00023242"/>
    </source>
</evidence>
<proteinExistence type="predicted"/>
<evidence type="ECO:0000256" key="1">
    <source>
        <dbReference type="ARBA" id="ARBA00004123"/>
    </source>
</evidence>
<keyword evidence="4" id="KW-0736">Signalosome</keyword>
<dbReference type="PANTHER" id="PTHR13339:SF0">
    <property type="entry name" value="COP9 SIGNALOSOME COMPLEX SUBUNIT 8"/>
    <property type="match status" value="1"/>
</dbReference>
<keyword evidence="3" id="KW-0963">Cytoplasm</keyword>
<gene>
    <name evidence="7" type="ORF">CTAYLR_003944</name>
</gene>
<dbReference type="InterPro" id="IPR033205">
    <property type="entry name" value="COP9_CSN8"/>
</dbReference>
<evidence type="ECO:0000256" key="3">
    <source>
        <dbReference type="ARBA" id="ARBA00022490"/>
    </source>
</evidence>
<dbReference type="Gene3D" id="1.25.40.990">
    <property type="match status" value="1"/>
</dbReference>
<dbReference type="AlphaFoldDB" id="A0AAD7U9X6"/>
<keyword evidence="8" id="KW-1185">Reference proteome</keyword>
<evidence type="ECO:0000259" key="6">
    <source>
        <dbReference type="Pfam" id="PF10075"/>
    </source>
</evidence>
<evidence type="ECO:0000313" key="7">
    <source>
        <dbReference type="EMBL" id="KAJ8600723.1"/>
    </source>
</evidence>
<dbReference type="GO" id="GO:0000338">
    <property type="term" value="P:protein deneddylation"/>
    <property type="evidence" value="ECO:0007669"/>
    <property type="project" value="InterPro"/>
</dbReference>
<dbReference type="Proteomes" id="UP001230188">
    <property type="component" value="Unassembled WGS sequence"/>
</dbReference>
<evidence type="ECO:0000256" key="4">
    <source>
        <dbReference type="ARBA" id="ARBA00022790"/>
    </source>
</evidence>
<protein>
    <recommendedName>
        <fullName evidence="6">CSN8/PSMD8/EIF3K domain-containing protein</fullName>
    </recommendedName>
</protein>
<dbReference type="GO" id="GO:0005737">
    <property type="term" value="C:cytoplasm"/>
    <property type="evidence" value="ECO:0007669"/>
    <property type="project" value="UniProtKB-SubCell"/>
</dbReference>
<comment type="subcellular location">
    <subcellularLocation>
        <location evidence="2">Cytoplasm</location>
    </subcellularLocation>
    <subcellularLocation>
        <location evidence="1">Nucleus</location>
    </subcellularLocation>
</comment>
<dbReference type="Pfam" id="PF10075">
    <property type="entry name" value="CSN8_PSD8_EIF3K"/>
    <property type="match status" value="1"/>
</dbReference>
<accession>A0AAD7U9X6</accession>
<sequence>MSAAELLKQAEEREIALCDSEDYGEMVRNATEQMLLYFFENRLEDARFLWRRSNPAIKTDTSLAAAWGVGQCLWQRNNVPEALRRLAHTAWGPSIAPLAAMVLDHIRQRELAAIGLVFSAIPLAQVAKALDLSDQHALDACRQVGWAYDATTTNIHPTPLAQADTSLDGLDQLQHLTAIVTQLTT</sequence>
<comment type="caution">
    <text evidence="7">The sequence shown here is derived from an EMBL/GenBank/DDBJ whole genome shotgun (WGS) entry which is preliminary data.</text>
</comment>
<dbReference type="GO" id="GO:0008180">
    <property type="term" value="C:COP9 signalosome"/>
    <property type="evidence" value="ECO:0007669"/>
    <property type="project" value="UniProtKB-KW"/>
</dbReference>
<dbReference type="InterPro" id="IPR033464">
    <property type="entry name" value="CSN8_PSD8_EIF3K"/>
</dbReference>
<dbReference type="GO" id="GO:0010387">
    <property type="term" value="P:COP9 signalosome assembly"/>
    <property type="evidence" value="ECO:0007669"/>
    <property type="project" value="InterPro"/>
</dbReference>
<organism evidence="7 8">
    <name type="scientific">Chrysophaeum taylorii</name>
    <dbReference type="NCBI Taxonomy" id="2483200"/>
    <lineage>
        <taxon>Eukaryota</taxon>
        <taxon>Sar</taxon>
        <taxon>Stramenopiles</taxon>
        <taxon>Ochrophyta</taxon>
        <taxon>Pelagophyceae</taxon>
        <taxon>Pelagomonadales</taxon>
        <taxon>Pelagomonadaceae</taxon>
        <taxon>Chrysophaeum</taxon>
    </lineage>
</organism>
<feature type="domain" description="CSN8/PSMD8/EIF3K" evidence="6">
    <location>
        <begin position="34"/>
        <end position="160"/>
    </location>
</feature>